<name>A0AA39JHE0_ARMTA</name>
<keyword evidence="6" id="KW-0443">Lipid metabolism</keyword>
<comment type="caution">
    <text evidence="11">The sequence shown here is derived from an EMBL/GenBank/DDBJ whole genome shotgun (WGS) entry which is preliminary data.</text>
</comment>
<dbReference type="EMBL" id="JAUEPS010000062">
    <property type="protein sequence ID" value="KAK0442806.1"/>
    <property type="molecule type" value="Genomic_DNA"/>
</dbReference>
<dbReference type="PANTHER" id="PTHR10655">
    <property type="entry name" value="LYSOPHOSPHOLIPASE-RELATED"/>
    <property type="match status" value="1"/>
</dbReference>
<dbReference type="RefSeq" id="XP_060324493.1">
    <property type="nucleotide sequence ID" value="XM_060479844.1"/>
</dbReference>
<protein>
    <recommendedName>
        <fullName evidence="3">Acyl-protein thioesterase 1</fullName>
        <ecNumber evidence="2">3.1.2.22</ecNumber>
    </recommendedName>
    <alternativeName>
        <fullName evidence="8">Palmitoyl-protein hydrolase</fullName>
    </alternativeName>
</protein>
<dbReference type="GO" id="GO:0008474">
    <property type="term" value="F:palmitoyl-(protein) hydrolase activity"/>
    <property type="evidence" value="ECO:0007669"/>
    <property type="project" value="UniProtKB-EC"/>
</dbReference>
<comment type="catalytic activity">
    <reaction evidence="9">
        <text>S-hexadecanoyl-L-cysteinyl-[protein] + H2O = L-cysteinyl-[protein] + hexadecanoate + H(+)</text>
        <dbReference type="Rhea" id="RHEA:19233"/>
        <dbReference type="Rhea" id="RHEA-COMP:10131"/>
        <dbReference type="Rhea" id="RHEA-COMP:11032"/>
        <dbReference type="ChEBI" id="CHEBI:7896"/>
        <dbReference type="ChEBI" id="CHEBI:15377"/>
        <dbReference type="ChEBI" id="CHEBI:15378"/>
        <dbReference type="ChEBI" id="CHEBI:29950"/>
        <dbReference type="ChEBI" id="CHEBI:74151"/>
        <dbReference type="EC" id="3.1.2.22"/>
    </reaction>
</comment>
<dbReference type="InterPro" id="IPR003140">
    <property type="entry name" value="PLipase/COase/thioEstase"/>
</dbReference>
<dbReference type="InterPro" id="IPR050565">
    <property type="entry name" value="LYPA1-2/EST-like"/>
</dbReference>
<evidence type="ECO:0000256" key="5">
    <source>
        <dbReference type="ARBA" id="ARBA00022801"/>
    </source>
</evidence>
<evidence type="ECO:0000256" key="3">
    <source>
        <dbReference type="ARBA" id="ARBA00014923"/>
    </source>
</evidence>
<organism evidence="11 12">
    <name type="scientific">Armillaria tabescens</name>
    <name type="common">Ringless honey mushroom</name>
    <name type="synonym">Agaricus tabescens</name>
    <dbReference type="NCBI Taxonomy" id="1929756"/>
    <lineage>
        <taxon>Eukaryota</taxon>
        <taxon>Fungi</taxon>
        <taxon>Dikarya</taxon>
        <taxon>Basidiomycota</taxon>
        <taxon>Agaricomycotina</taxon>
        <taxon>Agaricomycetes</taxon>
        <taxon>Agaricomycetidae</taxon>
        <taxon>Agaricales</taxon>
        <taxon>Marasmiineae</taxon>
        <taxon>Physalacriaceae</taxon>
        <taxon>Desarmillaria</taxon>
    </lineage>
</organism>
<dbReference type="AlphaFoldDB" id="A0AA39JHE0"/>
<comment type="function">
    <text evidence="7">Hydrolyzes fatty acids from S-acylated cysteine residues in proteins with a strong preference for palmitoylated G-alpha proteins over other acyl substrates. Mediates the deacylation of G-alpha proteins such as GPA1 in vivo, but has weak or no activity toward palmitoylated Ras proteins. Has weak lysophospholipase activity in vitro; however such activity may not exist in vivo.</text>
</comment>
<evidence type="ECO:0000259" key="10">
    <source>
        <dbReference type="Pfam" id="PF02230"/>
    </source>
</evidence>
<dbReference type="GO" id="GO:0006631">
    <property type="term" value="P:fatty acid metabolic process"/>
    <property type="evidence" value="ECO:0007669"/>
    <property type="project" value="UniProtKB-KW"/>
</dbReference>
<dbReference type="Proteomes" id="UP001175211">
    <property type="component" value="Unassembled WGS sequence"/>
</dbReference>
<evidence type="ECO:0000256" key="1">
    <source>
        <dbReference type="ARBA" id="ARBA00006499"/>
    </source>
</evidence>
<evidence type="ECO:0000256" key="2">
    <source>
        <dbReference type="ARBA" id="ARBA00012423"/>
    </source>
</evidence>
<evidence type="ECO:0000313" key="11">
    <source>
        <dbReference type="EMBL" id="KAK0442806.1"/>
    </source>
</evidence>
<evidence type="ECO:0000256" key="8">
    <source>
        <dbReference type="ARBA" id="ARBA00031195"/>
    </source>
</evidence>
<evidence type="ECO:0000256" key="4">
    <source>
        <dbReference type="ARBA" id="ARBA00022487"/>
    </source>
</evidence>
<dbReference type="SUPFAM" id="SSF53474">
    <property type="entry name" value="alpha/beta-Hydrolases"/>
    <property type="match status" value="1"/>
</dbReference>
<dbReference type="EC" id="3.1.2.22" evidence="2"/>
<evidence type="ECO:0000256" key="6">
    <source>
        <dbReference type="ARBA" id="ARBA00022832"/>
    </source>
</evidence>
<dbReference type="GeneID" id="85363392"/>
<keyword evidence="5" id="KW-0378">Hydrolase</keyword>
<keyword evidence="6" id="KW-0276">Fatty acid metabolism</keyword>
<evidence type="ECO:0000313" key="12">
    <source>
        <dbReference type="Proteomes" id="UP001175211"/>
    </source>
</evidence>
<keyword evidence="12" id="KW-1185">Reference proteome</keyword>
<dbReference type="Pfam" id="PF02230">
    <property type="entry name" value="Abhydrolase_2"/>
    <property type="match status" value="1"/>
</dbReference>
<sequence length="244" mass="26255">MVQALQFLTIPAKTTHTATVILMHGLGDSGNGMMPVAQYVGSDPALSHVKWILPHAPTRPVTISGGRAIPAWYDITAFQANAAEDEPGIKQSIKSLSQLMQTEIDSGIESTRIVFGGLSQGASLSLFMGLTIKEKLGGIVMLSGRMLVEESLKKAYADREQNITPYATSIPIFIAHGSEDRIITLDRSQSSVAALKQLGYTVHTETSESDGITYNIYQGLGHSVADAKVLDDLSDWLKKTIPAN</sequence>
<reference evidence="11" key="1">
    <citation type="submission" date="2023-06" db="EMBL/GenBank/DDBJ databases">
        <authorList>
            <consortium name="Lawrence Berkeley National Laboratory"/>
            <person name="Ahrendt S."/>
            <person name="Sahu N."/>
            <person name="Indic B."/>
            <person name="Wong-Bajracharya J."/>
            <person name="Merenyi Z."/>
            <person name="Ke H.-M."/>
            <person name="Monk M."/>
            <person name="Kocsube S."/>
            <person name="Drula E."/>
            <person name="Lipzen A."/>
            <person name="Balint B."/>
            <person name="Henrissat B."/>
            <person name="Andreopoulos B."/>
            <person name="Martin F.M."/>
            <person name="Harder C.B."/>
            <person name="Rigling D."/>
            <person name="Ford K.L."/>
            <person name="Foster G.D."/>
            <person name="Pangilinan J."/>
            <person name="Papanicolaou A."/>
            <person name="Barry K."/>
            <person name="LaButti K."/>
            <person name="Viragh M."/>
            <person name="Koriabine M."/>
            <person name="Yan M."/>
            <person name="Riley R."/>
            <person name="Champramary S."/>
            <person name="Plett K.L."/>
            <person name="Tsai I.J."/>
            <person name="Slot J."/>
            <person name="Sipos G."/>
            <person name="Plett J."/>
            <person name="Nagy L.G."/>
            <person name="Grigoriev I.V."/>
        </authorList>
    </citation>
    <scope>NUCLEOTIDE SEQUENCE</scope>
    <source>
        <strain evidence="11">CCBAS 213</strain>
    </source>
</reference>
<proteinExistence type="inferred from homology"/>
<gene>
    <name evidence="11" type="ORF">EV420DRAFT_1726932</name>
</gene>
<dbReference type="InterPro" id="IPR029058">
    <property type="entry name" value="AB_hydrolase_fold"/>
</dbReference>
<dbReference type="GO" id="GO:0052689">
    <property type="term" value="F:carboxylic ester hydrolase activity"/>
    <property type="evidence" value="ECO:0007669"/>
    <property type="project" value="UniProtKB-KW"/>
</dbReference>
<comment type="similarity">
    <text evidence="1">Belongs to the AB hydrolase superfamily. AB hydrolase 2 family.</text>
</comment>
<dbReference type="PANTHER" id="PTHR10655:SF17">
    <property type="entry name" value="LYSOPHOSPHOLIPASE-LIKE PROTEIN 1"/>
    <property type="match status" value="1"/>
</dbReference>
<accession>A0AA39JHE0</accession>
<keyword evidence="4" id="KW-0719">Serine esterase</keyword>
<feature type="domain" description="Phospholipase/carboxylesterase/thioesterase" evidence="10">
    <location>
        <begin position="10"/>
        <end position="240"/>
    </location>
</feature>
<evidence type="ECO:0000256" key="7">
    <source>
        <dbReference type="ARBA" id="ARBA00029392"/>
    </source>
</evidence>
<dbReference type="GO" id="GO:0005737">
    <property type="term" value="C:cytoplasm"/>
    <property type="evidence" value="ECO:0007669"/>
    <property type="project" value="TreeGrafter"/>
</dbReference>
<dbReference type="Gene3D" id="3.40.50.1820">
    <property type="entry name" value="alpha/beta hydrolase"/>
    <property type="match status" value="1"/>
</dbReference>
<evidence type="ECO:0000256" key="9">
    <source>
        <dbReference type="ARBA" id="ARBA00047337"/>
    </source>
</evidence>